<evidence type="ECO:0000313" key="3">
    <source>
        <dbReference type="Proteomes" id="UP000321199"/>
    </source>
</evidence>
<reference evidence="2 3" key="1">
    <citation type="submission" date="2019-07" db="EMBL/GenBank/DDBJ databases">
        <title>Complete genome sequence of Comamonas sp. NLF 7-7 isolated from livestock.</title>
        <authorList>
            <person name="Kim D.H."/>
            <person name="Kim J.G."/>
        </authorList>
    </citation>
    <scope>NUCLEOTIDE SEQUENCE [LARGE SCALE GENOMIC DNA]</scope>
    <source>
        <strain evidence="2 3">NLF 7-7</strain>
    </source>
</reference>
<keyword evidence="3" id="KW-1185">Reference proteome</keyword>
<dbReference type="EMBL" id="CP042344">
    <property type="protein sequence ID" value="QEA12968.1"/>
    <property type="molecule type" value="Genomic_DNA"/>
</dbReference>
<keyword evidence="1" id="KW-0812">Transmembrane</keyword>
<sequence length="137" mass="14903">MALRRFAAPLALAALIALCWRAWGWPGVLAGAGGALLWLLLHFTRLMHVMRRAAARPMGTVASAVMLHSRLRRGVNLLHVVALAQALGERLGAEGEQPERWAWRDAGGARVVCEFSAGRLTHWHIERAETGASPRGS</sequence>
<accession>A0A5B8RW57</accession>
<evidence type="ECO:0000313" key="2">
    <source>
        <dbReference type="EMBL" id="QEA12968.1"/>
    </source>
</evidence>
<proteinExistence type="predicted"/>
<dbReference type="AlphaFoldDB" id="A0A5B8RW57"/>
<dbReference type="GO" id="GO:0016301">
    <property type="term" value="F:kinase activity"/>
    <property type="evidence" value="ECO:0007669"/>
    <property type="project" value="UniProtKB-KW"/>
</dbReference>
<dbReference type="Proteomes" id="UP000321199">
    <property type="component" value="Chromosome"/>
</dbReference>
<gene>
    <name evidence="2" type="ORF">FOZ74_07965</name>
</gene>
<keyword evidence="1" id="KW-1133">Transmembrane helix</keyword>
<organism evidence="2 3">
    <name type="scientific">Comamonas flocculans</name>
    <dbReference type="NCBI Taxonomy" id="2597701"/>
    <lineage>
        <taxon>Bacteria</taxon>
        <taxon>Pseudomonadati</taxon>
        <taxon>Pseudomonadota</taxon>
        <taxon>Betaproteobacteria</taxon>
        <taxon>Burkholderiales</taxon>
        <taxon>Comamonadaceae</taxon>
        <taxon>Comamonas</taxon>
    </lineage>
</organism>
<protein>
    <submittedName>
        <fullName evidence="2">Glycerate kinase</fullName>
    </submittedName>
</protein>
<dbReference type="KEGG" id="cof:FOZ74_07965"/>
<keyword evidence="2" id="KW-0808">Transferase</keyword>
<feature type="transmembrane region" description="Helical" evidence="1">
    <location>
        <begin position="31"/>
        <end position="48"/>
    </location>
</feature>
<keyword evidence="2" id="KW-0418">Kinase</keyword>
<name>A0A5B8RW57_9BURK</name>
<keyword evidence="1" id="KW-0472">Membrane</keyword>
<dbReference type="OrthoDB" id="8907926at2"/>
<evidence type="ECO:0000256" key="1">
    <source>
        <dbReference type="SAM" id="Phobius"/>
    </source>
</evidence>
<dbReference type="RefSeq" id="WP_146912561.1">
    <property type="nucleotide sequence ID" value="NZ_CP042344.1"/>
</dbReference>